<evidence type="ECO:0000313" key="2">
    <source>
        <dbReference type="Proteomes" id="UP001732700"/>
    </source>
</evidence>
<protein>
    <submittedName>
        <fullName evidence="1">Uncharacterized protein</fullName>
    </submittedName>
</protein>
<reference evidence="1" key="1">
    <citation type="submission" date="2021-05" db="EMBL/GenBank/DDBJ databases">
        <authorList>
            <person name="Scholz U."/>
            <person name="Mascher M."/>
            <person name="Fiebig A."/>
        </authorList>
    </citation>
    <scope>NUCLEOTIDE SEQUENCE [LARGE SCALE GENOMIC DNA]</scope>
</reference>
<dbReference type="Proteomes" id="UP001732700">
    <property type="component" value="Chromosome 3D"/>
</dbReference>
<sequence>MFRRSGGAGGRGKTSTVPVNTSTGNEVPVEGVVRVTKVDRIQAYNLVSRPSSVHHAVSPATSVPVESLAVSVVSMFRRSGGGATPVPVSTSTGNELPVEGVVRVKKVDRIQAYNLVSRPSVYHAISPATSVPVENLAVSVVRVGDVVDDEHDGFVSVSVS</sequence>
<evidence type="ECO:0000313" key="1">
    <source>
        <dbReference type="EnsemblPlants" id="AVESA.00010b.r2.3DG0563610.1.CDS.1"/>
    </source>
</evidence>
<keyword evidence="2" id="KW-1185">Reference proteome</keyword>
<dbReference type="EnsemblPlants" id="AVESA.00010b.r2.3DG0563610.1">
    <property type="protein sequence ID" value="AVESA.00010b.r2.3DG0563610.1.CDS.1"/>
    <property type="gene ID" value="AVESA.00010b.r2.3DG0563610"/>
</dbReference>
<name>A0ACD5W3M2_AVESA</name>
<proteinExistence type="predicted"/>
<accession>A0ACD5W3M2</accession>
<organism evidence="1 2">
    <name type="scientific">Avena sativa</name>
    <name type="common">Oat</name>
    <dbReference type="NCBI Taxonomy" id="4498"/>
    <lineage>
        <taxon>Eukaryota</taxon>
        <taxon>Viridiplantae</taxon>
        <taxon>Streptophyta</taxon>
        <taxon>Embryophyta</taxon>
        <taxon>Tracheophyta</taxon>
        <taxon>Spermatophyta</taxon>
        <taxon>Magnoliopsida</taxon>
        <taxon>Liliopsida</taxon>
        <taxon>Poales</taxon>
        <taxon>Poaceae</taxon>
        <taxon>BOP clade</taxon>
        <taxon>Pooideae</taxon>
        <taxon>Poodae</taxon>
        <taxon>Poeae</taxon>
        <taxon>Poeae Chloroplast Group 1 (Aveneae type)</taxon>
        <taxon>Aveninae</taxon>
        <taxon>Avena</taxon>
    </lineage>
</organism>
<reference evidence="1" key="2">
    <citation type="submission" date="2025-09" db="UniProtKB">
        <authorList>
            <consortium name="EnsemblPlants"/>
        </authorList>
    </citation>
    <scope>IDENTIFICATION</scope>
</reference>